<name>A0A0E1X7E9_STAAU</name>
<dbReference type="Gene3D" id="3.40.630.10">
    <property type="entry name" value="Zn peptidases"/>
    <property type="match status" value="1"/>
</dbReference>
<keyword evidence="4" id="KW-0378">Hydrolase</keyword>
<dbReference type="Proteomes" id="UP000003455">
    <property type="component" value="Chromosome"/>
</dbReference>
<evidence type="ECO:0000256" key="5">
    <source>
        <dbReference type="ARBA" id="ARBA00022833"/>
    </source>
</evidence>
<dbReference type="PANTHER" id="PTHR42994:SF2">
    <property type="entry name" value="PEPTIDASE"/>
    <property type="match status" value="1"/>
</dbReference>
<evidence type="ECO:0000256" key="4">
    <source>
        <dbReference type="ARBA" id="ARBA00022801"/>
    </source>
</evidence>
<evidence type="ECO:0000256" key="3">
    <source>
        <dbReference type="ARBA" id="ARBA00022723"/>
    </source>
</evidence>
<dbReference type="SUPFAM" id="SSF53187">
    <property type="entry name" value="Zn-dependent exopeptidases"/>
    <property type="match status" value="1"/>
</dbReference>
<keyword evidence="3" id="KW-0479">Metal-binding</keyword>
<dbReference type="NCBIfam" id="TIGR01883">
    <property type="entry name" value="PepT-like"/>
    <property type="match status" value="1"/>
</dbReference>
<dbReference type="InterPro" id="IPR010162">
    <property type="entry name" value="PepT-like"/>
</dbReference>
<comment type="caution">
    <text evidence="8">The sequence shown here is derived from an EMBL/GenBank/DDBJ whole genome shotgun (WGS) entry which is preliminary data.</text>
</comment>
<dbReference type="CDD" id="cd05683">
    <property type="entry name" value="M20_peptT_like"/>
    <property type="match status" value="1"/>
</dbReference>
<dbReference type="PANTHER" id="PTHR42994">
    <property type="entry name" value="PEPTIDASE T"/>
    <property type="match status" value="1"/>
</dbReference>
<dbReference type="Gene3D" id="3.30.70.360">
    <property type="match status" value="1"/>
</dbReference>
<reference evidence="8" key="1">
    <citation type="submission" date="2010-05" db="EMBL/GenBank/DDBJ databases">
        <authorList>
            <person name="Muzny D."/>
            <person name="Qin X."/>
            <person name="Buhay C."/>
            <person name="Dugan-Rocha S."/>
            <person name="Ding Y."/>
            <person name="Chen G."/>
            <person name="Hawes A."/>
            <person name="Holder M."/>
            <person name="Jhangiani S."/>
            <person name="Johnson A."/>
            <person name="Khan Z."/>
            <person name="Li Z."/>
            <person name="Liu W."/>
            <person name="Liu X."/>
            <person name="Perez L."/>
            <person name="Shen H."/>
            <person name="Wang Q."/>
            <person name="Watt J."/>
            <person name="Xi L."/>
            <person name="Xin Y."/>
            <person name="Zhou J."/>
            <person name="Deng J."/>
            <person name="Jiang H."/>
            <person name="Liu Y."/>
            <person name="Qu J."/>
            <person name="Song X.-Z."/>
            <person name="Zhang L."/>
            <person name="Villasana D."/>
            <person name="Johnson A."/>
            <person name="Liu J."/>
            <person name="Liyanage D."/>
            <person name="Lorensuhewa L."/>
            <person name="Robinson T."/>
            <person name="Song A."/>
            <person name="Song B.-B."/>
            <person name="Dinh H."/>
            <person name="Thornton R."/>
            <person name="Coyle M."/>
            <person name="Francisco L."/>
            <person name="Jackson L."/>
            <person name="Javaid M."/>
            <person name="Korchina V."/>
            <person name="Kovar C."/>
            <person name="Mata R."/>
            <person name="Mathew T."/>
            <person name="Ngo R."/>
            <person name="Nguyen L."/>
            <person name="Nguyen N."/>
            <person name="Okwuonu G."/>
            <person name="Ongeri F."/>
            <person name="Pham C."/>
            <person name="Simmons D."/>
            <person name="Wilczek-Boney K."/>
            <person name="Hale W."/>
            <person name="Jakkamsetti A."/>
            <person name="Pham P."/>
            <person name="Ruth R."/>
            <person name="San Lucas F."/>
            <person name="Warren J."/>
            <person name="Zhang J."/>
            <person name="Zhao Z."/>
            <person name="Zhou C."/>
            <person name="Zhu D."/>
            <person name="Lee S."/>
            <person name="Bess C."/>
            <person name="Blankenburg K."/>
            <person name="Forbes L."/>
            <person name="Fu Q."/>
            <person name="Gubbala S."/>
            <person name="Hirani K."/>
            <person name="Jayaseelan J.C."/>
            <person name="Lara F."/>
            <person name="Munidasa M."/>
            <person name="Palculict T."/>
            <person name="Patil S."/>
            <person name="Pu L.-L."/>
            <person name="Saada N."/>
            <person name="Tang L."/>
            <person name="Weissenberger G."/>
            <person name="Zhu Y."/>
            <person name="Hemphill L."/>
            <person name="Shang Y."/>
            <person name="Youmans B."/>
            <person name="Ayvaz T."/>
            <person name="Ross M."/>
            <person name="Santibanez J."/>
            <person name="Aqrawi P."/>
            <person name="Gross S."/>
            <person name="Joshi V."/>
            <person name="Fowler G."/>
            <person name="Nazareth L."/>
            <person name="Reid J."/>
            <person name="Worley K."/>
            <person name="Petrosino J."/>
            <person name="Highlander S."/>
            <person name="Gibbs R."/>
        </authorList>
    </citation>
    <scope>NUCLEOTIDE SEQUENCE [LARGE SCALE GENOMIC DNA]</scope>
    <source>
        <strain evidence="8">MN8</strain>
    </source>
</reference>
<dbReference type="PROSITE" id="PS00759">
    <property type="entry name" value="ARGE_DAPE_CPG2_2"/>
    <property type="match status" value="1"/>
</dbReference>
<comment type="cofactor">
    <cofactor evidence="1">
        <name>Zn(2+)</name>
        <dbReference type="ChEBI" id="CHEBI:29105"/>
    </cofactor>
</comment>
<keyword evidence="2" id="KW-0645">Protease</keyword>
<accession>A0A0E1X7E9</accession>
<dbReference type="InterPro" id="IPR001261">
    <property type="entry name" value="ArgE/DapE_CS"/>
</dbReference>
<dbReference type="HOGENOM" id="CLU_021802_6_0_9"/>
<feature type="domain" description="Peptidase M20 dimerisation" evidence="7">
    <location>
        <begin position="226"/>
        <end position="312"/>
    </location>
</feature>
<evidence type="ECO:0000256" key="6">
    <source>
        <dbReference type="ARBA" id="ARBA00023049"/>
    </source>
</evidence>
<dbReference type="InterPro" id="IPR036264">
    <property type="entry name" value="Bact_exopeptidase_dim_dom"/>
</dbReference>
<keyword evidence="6" id="KW-0482">Metalloprotease</keyword>
<dbReference type="InterPro" id="IPR002933">
    <property type="entry name" value="Peptidase_M20"/>
</dbReference>
<dbReference type="Pfam" id="PF01546">
    <property type="entry name" value="Peptidase_M20"/>
    <property type="match status" value="1"/>
</dbReference>
<dbReference type="GO" id="GO:0046872">
    <property type="term" value="F:metal ion binding"/>
    <property type="evidence" value="ECO:0007669"/>
    <property type="project" value="UniProtKB-KW"/>
</dbReference>
<gene>
    <name evidence="8" type="ORF">HMPREF0769_12166</name>
</gene>
<evidence type="ECO:0000256" key="2">
    <source>
        <dbReference type="ARBA" id="ARBA00022670"/>
    </source>
</evidence>
<dbReference type="PROSITE" id="PS00758">
    <property type="entry name" value="ARGE_DAPE_CPG2_1"/>
    <property type="match status" value="1"/>
</dbReference>
<dbReference type="SUPFAM" id="SSF55031">
    <property type="entry name" value="Bacterial exopeptidase dimerisation domain"/>
    <property type="match status" value="1"/>
</dbReference>
<dbReference type="GO" id="GO:0008237">
    <property type="term" value="F:metallopeptidase activity"/>
    <property type="evidence" value="ECO:0007669"/>
    <property type="project" value="UniProtKB-KW"/>
</dbReference>
<evidence type="ECO:0000256" key="1">
    <source>
        <dbReference type="ARBA" id="ARBA00001947"/>
    </source>
</evidence>
<dbReference type="InterPro" id="IPR011650">
    <property type="entry name" value="Peptidase_M20_dimer"/>
</dbReference>
<proteinExistence type="predicted"/>
<dbReference type="MEROPS" id="M20.018"/>
<keyword evidence="5" id="KW-0862">Zinc</keyword>
<sequence length="415" mass="44647">MTQFTSLINLCNVNYCNILIHQFLPFGVLENFDKRGSIMINEQRLLNTFLELVQIDSETGNESTIQPILKEKFISLGLDVKEDEAAKHPKLGANNLVCTMKSTIEEGEVPKLYLTSHMDTVVPAINVKPIVKDDGYIYSDGTTILGADDKAGLAAMLEVLQVIKEQQIPHGQIQFVITVGEESGLIGAKELNSELLDADFGYAIDASADVGTTVVGAPTQMLISAKIFGKTAHASTPKEGVSAINIAAKAISRMKLGQVDEITTANIGKFHGGSATNIVADEVILEAEARSHDPERIKTQVKHMTDVFETTASELGGKAVVTVEQSYPGFKINDNETVVKIAQESARNLGLSANTIISGGGSDGSIINTFGIPSVILGVGYEKIHTTNERMPIKSLNLLASQVLEIIKIVARQSK</sequence>
<dbReference type="AlphaFoldDB" id="A0A0E1X7E9"/>
<evidence type="ECO:0000313" key="8">
    <source>
        <dbReference type="EMBL" id="EFH94545.1"/>
    </source>
</evidence>
<protein>
    <submittedName>
        <fullName evidence="8">Peptidase T-like protein</fullName>
    </submittedName>
</protein>
<dbReference type="Pfam" id="PF07687">
    <property type="entry name" value="M20_dimer"/>
    <property type="match status" value="1"/>
</dbReference>
<dbReference type="GO" id="GO:0006508">
    <property type="term" value="P:proteolysis"/>
    <property type="evidence" value="ECO:0007669"/>
    <property type="project" value="UniProtKB-KW"/>
</dbReference>
<dbReference type="EMBL" id="ACJA02000004">
    <property type="protein sequence ID" value="EFH94545.1"/>
    <property type="molecule type" value="Genomic_DNA"/>
</dbReference>
<organism evidence="8">
    <name type="scientific">Staphylococcus aureus subsp. aureus MN8</name>
    <dbReference type="NCBI Taxonomy" id="548470"/>
    <lineage>
        <taxon>Bacteria</taxon>
        <taxon>Bacillati</taxon>
        <taxon>Bacillota</taxon>
        <taxon>Bacilli</taxon>
        <taxon>Bacillales</taxon>
        <taxon>Staphylococcaceae</taxon>
        <taxon>Staphylococcus</taxon>
    </lineage>
</organism>
<evidence type="ECO:0000259" key="7">
    <source>
        <dbReference type="Pfam" id="PF07687"/>
    </source>
</evidence>